<dbReference type="GO" id="GO:0003676">
    <property type="term" value="F:nucleic acid binding"/>
    <property type="evidence" value="ECO:0007669"/>
    <property type="project" value="InterPro"/>
</dbReference>
<evidence type="ECO:0000313" key="4">
    <source>
        <dbReference type="Proteomes" id="UP000198211"/>
    </source>
</evidence>
<dbReference type="Proteomes" id="UP000198211">
    <property type="component" value="Unassembled WGS sequence"/>
</dbReference>
<dbReference type="InterPro" id="IPR016197">
    <property type="entry name" value="Chromo-like_dom_sf"/>
</dbReference>
<dbReference type="PANTHER" id="PTHR37984:SF5">
    <property type="entry name" value="PROTEIN NYNRIN-LIKE"/>
    <property type="match status" value="1"/>
</dbReference>
<dbReference type="CDD" id="cd00024">
    <property type="entry name" value="CD_CSD"/>
    <property type="match status" value="1"/>
</dbReference>
<dbReference type="Pfam" id="PF00385">
    <property type="entry name" value="Chromo"/>
    <property type="match status" value="1"/>
</dbReference>
<dbReference type="Pfam" id="PF24626">
    <property type="entry name" value="SH3_Tf2-1"/>
    <property type="match status" value="1"/>
</dbReference>
<evidence type="ECO:0000313" key="3">
    <source>
        <dbReference type="EMBL" id="OWY98083.1"/>
    </source>
</evidence>
<dbReference type="AlphaFoldDB" id="A0A225UYR9"/>
<dbReference type="InterPro" id="IPR012337">
    <property type="entry name" value="RNaseH-like_sf"/>
</dbReference>
<proteinExistence type="predicted"/>
<dbReference type="GO" id="GO:0015074">
    <property type="term" value="P:DNA integration"/>
    <property type="evidence" value="ECO:0007669"/>
    <property type="project" value="InterPro"/>
</dbReference>
<dbReference type="PROSITE" id="PS50013">
    <property type="entry name" value="CHROMO_2"/>
    <property type="match status" value="1"/>
</dbReference>
<comment type="caution">
    <text evidence="3">The sequence shown here is derived from an EMBL/GenBank/DDBJ whole genome shotgun (WGS) entry which is preliminary data.</text>
</comment>
<dbReference type="InterPro" id="IPR036397">
    <property type="entry name" value="RNaseH_sf"/>
</dbReference>
<evidence type="ECO:0000259" key="1">
    <source>
        <dbReference type="PROSITE" id="PS50013"/>
    </source>
</evidence>
<reference evidence="4" key="1">
    <citation type="submission" date="2017-03" db="EMBL/GenBank/DDBJ databases">
        <title>Phytopthora megakarya and P. palmivora, two closely related causual agents of cacao black pod achieved similar genome size and gene model numbers by different mechanisms.</title>
        <authorList>
            <person name="Ali S."/>
            <person name="Shao J."/>
            <person name="Larry D.J."/>
            <person name="Kronmiller B."/>
            <person name="Shen D."/>
            <person name="Strem M.D."/>
            <person name="Melnick R.L."/>
            <person name="Guiltinan M.J."/>
            <person name="Tyler B.M."/>
            <person name="Meinhardt L.W."/>
            <person name="Bailey B.A."/>
        </authorList>
    </citation>
    <scope>NUCLEOTIDE SEQUENCE [LARGE SCALE GENOMIC DNA]</scope>
    <source>
        <strain evidence="4">zdho120</strain>
    </source>
</reference>
<dbReference type="InterPro" id="IPR050951">
    <property type="entry name" value="Retrovirus_Pol_polyprotein"/>
</dbReference>
<dbReference type="Gene3D" id="2.40.50.40">
    <property type="match status" value="1"/>
</dbReference>
<dbReference type="InterPro" id="IPR023780">
    <property type="entry name" value="Chromo_domain"/>
</dbReference>
<dbReference type="OrthoDB" id="127748at2759"/>
<sequence>MNFIVGLPQTPSKHDPVLVVVDQLTKRTHFVACKSTDSASNIAELYRDSIFVLHGILGEILSDRDPKFTSAVWTTLCAMLGTCQKLTTAFRHQANGGTERLNHTIESYLRAFSNGASTDWDSYLVMAEFAYNSRFQQSISMTPFEADLGYLPSTPATVMNPPQPSSTERQRQALGMTFLELQADRLATVRRELQKAADRMSKYYDSNWQLQTFEVGEEVLLPTENLPNYHVGTTKQKLGARWIGPYAIVNRFGHDYYEIKLPIGVKFHPVFHTRYLKPYGKLVEDIVGCKRVRGKLKYKVKWLGQARRTWEPHGNLKYVGDLINRFHQRKNKRVSS</sequence>
<protein>
    <submittedName>
        <fullName evidence="3">Polyprotein</fullName>
    </submittedName>
</protein>
<dbReference type="SMART" id="SM00298">
    <property type="entry name" value="CHROMO"/>
    <property type="match status" value="1"/>
</dbReference>
<accession>A0A225UYR9</accession>
<dbReference type="InterPro" id="IPR001584">
    <property type="entry name" value="Integrase_cat-core"/>
</dbReference>
<feature type="domain" description="Integrase catalytic" evidence="2">
    <location>
        <begin position="1"/>
        <end position="151"/>
    </location>
</feature>
<gene>
    <name evidence="3" type="ORF">PHMEG_00031244</name>
</gene>
<dbReference type="EMBL" id="NBNE01009769">
    <property type="protein sequence ID" value="OWY98083.1"/>
    <property type="molecule type" value="Genomic_DNA"/>
</dbReference>
<dbReference type="PANTHER" id="PTHR37984">
    <property type="entry name" value="PROTEIN CBG26694"/>
    <property type="match status" value="1"/>
</dbReference>
<dbReference type="SUPFAM" id="SSF54160">
    <property type="entry name" value="Chromo domain-like"/>
    <property type="match status" value="1"/>
</dbReference>
<dbReference type="SUPFAM" id="SSF53098">
    <property type="entry name" value="Ribonuclease H-like"/>
    <property type="match status" value="1"/>
</dbReference>
<organism evidence="3 4">
    <name type="scientific">Phytophthora megakarya</name>
    <dbReference type="NCBI Taxonomy" id="4795"/>
    <lineage>
        <taxon>Eukaryota</taxon>
        <taxon>Sar</taxon>
        <taxon>Stramenopiles</taxon>
        <taxon>Oomycota</taxon>
        <taxon>Peronosporomycetes</taxon>
        <taxon>Peronosporales</taxon>
        <taxon>Peronosporaceae</taxon>
        <taxon>Phytophthora</taxon>
    </lineage>
</organism>
<evidence type="ECO:0000259" key="2">
    <source>
        <dbReference type="PROSITE" id="PS50994"/>
    </source>
</evidence>
<feature type="domain" description="Chromo" evidence="1">
    <location>
        <begin position="281"/>
        <end position="336"/>
    </location>
</feature>
<dbReference type="InterPro" id="IPR056924">
    <property type="entry name" value="SH3_Tf2-1"/>
</dbReference>
<dbReference type="InterPro" id="IPR000953">
    <property type="entry name" value="Chromo/chromo_shadow_dom"/>
</dbReference>
<dbReference type="STRING" id="4795.A0A225UYR9"/>
<keyword evidence="4" id="KW-1185">Reference proteome</keyword>
<dbReference type="Gene3D" id="3.30.420.10">
    <property type="entry name" value="Ribonuclease H-like superfamily/Ribonuclease H"/>
    <property type="match status" value="1"/>
</dbReference>
<dbReference type="PROSITE" id="PS50994">
    <property type="entry name" value="INTEGRASE"/>
    <property type="match status" value="1"/>
</dbReference>
<name>A0A225UYR9_9STRA</name>